<reference evidence="1" key="1">
    <citation type="journal article" date="2021" name="Proc. Natl. Acad. Sci. U.S.A.">
        <title>A Catalog of Tens of Thousands of Viruses from Human Metagenomes Reveals Hidden Associations with Chronic Diseases.</title>
        <authorList>
            <person name="Tisza M.J."/>
            <person name="Buck C.B."/>
        </authorList>
    </citation>
    <scope>NUCLEOTIDE SEQUENCE</scope>
    <source>
        <strain evidence="1">Ct3R43</strain>
    </source>
</reference>
<protein>
    <submittedName>
        <fullName evidence="1">Transcription initiation factor IIE, alpha FINGER, Transcription</fullName>
    </submittedName>
</protein>
<accession>A0A8S5VFX9</accession>
<evidence type="ECO:0000313" key="1">
    <source>
        <dbReference type="EMBL" id="DAG05636.1"/>
    </source>
</evidence>
<organism evidence="1">
    <name type="scientific">Siphoviridae sp. ct3R43</name>
    <dbReference type="NCBI Taxonomy" id="2825321"/>
    <lineage>
        <taxon>Viruses</taxon>
        <taxon>Duplodnaviria</taxon>
        <taxon>Heunggongvirae</taxon>
        <taxon>Uroviricota</taxon>
        <taxon>Caudoviricetes</taxon>
    </lineage>
</organism>
<name>A0A8S5VFX9_9CAUD</name>
<dbReference type="EMBL" id="BK016262">
    <property type="protein sequence ID" value="DAG05636.1"/>
    <property type="molecule type" value="Genomic_DNA"/>
</dbReference>
<sequence>MAIKIIKPGKAPDTFRFKCPHCGCIFETDVVSMRHIWLRPEYFATCPNCHRLCCTDGDHHAADDE</sequence>
<proteinExistence type="predicted"/>